<evidence type="ECO:0000256" key="5">
    <source>
        <dbReference type="ARBA" id="ARBA00022618"/>
    </source>
</evidence>
<dbReference type="SUPFAM" id="SSF46785">
    <property type="entry name" value="Winged helix' DNA-binding domain"/>
    <property type="match status" value="1"/>
</dbReference>
<evidence type="ECO:0000256" key="8">
    <source>
        <dbReference type="ARBA" id="ARBA00022829"/>
    </source>
</evidence>
<keyword evidence="7 16" id="KW-0547">Nucleotide-binding</keyword>
<evidence type="ECO:0000256" key="14">
    <source>
        <dbReference type="ARBA" id="ARBA00024784"/>
    </source>
</evidence>
<comment type="subcellular location">
    <subcellularLocation>
        <location evidence="1">Cell membrane</location>
        <topology evidence="1">Multi-pass membrane protein</topology>
    </subcellularLocation>
</comment>
<evidence type="ECO:0000256" key="10">
    <source>
        <dbReference type="ARBA" id="ARBA00022989"/>
    </source>
</evidence>
<keyword evidence="21" id="KW-1185">Reference proteome</keyword>
<protein>
    <recommendedName>
        <fullName evidence="3">DNA translocase FtsK</fullName>
    </recommendedName>
</protein>
<dbReference type="PROSITE" id="PS50901">
    <property type="entry name" value="FTSK"/>
    <property type="match status" value="1"/>
</dbReference>
<keyword evidence="12 18" id="KW-0472">Membrane</keyword>
<feature type="transmembrane region" description="Helical" evidence="18">
    <location>
        <begin position="67"/>
        <end position="96"/>
    </location>
</feature>
<sequence length="772" mass="83014">MASQAQPALLRETVKAGALRSGALIAAILLFVASALIALSLVSYHAGDAALNTASGSPVKNLAGPPGAWLADLALTLLGPAVALLLPIGPIVGLRLWRDQPAGRWLRMLRGAAIGVALMATALAFVSDASVLALPAGWGGIVGLGVVKTADALLGLTGEPLVSVWGARVLGLIAAVAGVVIWARSIELDIGARPWRNRRLRVAYRSATADKPLENFDDEDEEPLTLSRKPVEPRAAVAPDPRPAPVIADRQLAPSAARPRPTQEKLDFGHNYQLPSIDLLTPAPPSPKATVDKASLERNARLLENVLADFKVQGDITEVRPGPVVTMYELEPAPGIKASRVVALADDIARNMSAISARVAVIPGRNVIGIELPNAKRESVTLHELVGSQSFEDQAAQLPIILGKNIAGDPVITDLAPMPHLLVAGTTGSGKSVGLNCMIMSLLYRLTPEQCRMIMIDPKMLELSVYDDIPHLLSPVVTDPQKAVRALKWAVETMEDRYRQMSSVGVRSLAGFNDKVRAAKAKGQRLGRRVQTGYDSDTGQPVYEEEQLDYEPLPQIVVIVDELADLMMTAGKEVEFLIQRLAQKARAAGIHLIMATQRPSVDVITGVIKANLPTRISFHVTSKIDSRTILGEQGAEQLLGKGDMLYMPGGKGIVRVHGPFVSDDEVRGVADHWRAQGQPDYISSVTEEPEESFALEGAPTGEDSAEDQQYRQAIQLVCESQKASTSWLQRQLRIGYNSAARLIERMEKDGIVGRPDHVGRREVLRDAEGHAI</sequence>
<keyword evidence="13" id="KW-0131">Cell cycle</keyword>
<dbReference type="GO" id="GO:0003677">
    <property type="term" value="F:DNA binding"/>
    <property type="evidence" value="ECO:0007669"/>
    <property type="project" value="UniProtKB-KW"/>
</dbReference>
<accession>A0A840FA80</accession>
<dbReference type="Pfam" id="PF13491">
    <property type="entry name" value="FtsK_4TM"/>
    <property type="match status" value="1"/>
</dbReference>
<evidence type="ECO:0000256" key="18">
    <source>
        <dbReference type="SAM" id="Phobius"/>
    </source>
</evidence>
<evidence type="ECO:0000256" key="17">
    <source>
        <dbReference type="SAM" id="MobiDB-lite"/>
    </source>
</evidence>
<evidence type="ECO:0000256" key="7">
    <source>
        <dbReference type="ARBA" id="ARBA00022741"/>
    </source>
</evidence>
<dbReference type="RefSeq" id="WP_183981948.1">
    <property type="nucleotide sequence ID" value="NZ_JACIEV010000001.1"/>
</dbReference>
<dbReference type="GO" id="GO:0005886">
    <property type="term" value="C:plasma membrane"/>
    <property type="evidence" value="ECO:0007669"/>
    <property type="project" value="UniProtKB-SubCell"/>
</dbReference>
<dbReference type="AlphaFoldDB" id="A0A840FA80"/>
<comment type="caution">
    <text evidence="20">The sequence shown here is derived from an EMBL/GenBank/DDBJ whole genome shotgun (WGS) entry which is preliminary data.</text>
</comment>
<dbReference type="SUPFAM" id="SSF52540">
    <property type="entry name" value="P-loop containing nucleoside triphosphate hydrolases"/>
    <property type="match status" value="1"/>
</dbReference>
<evidence type="ECO:0000313" key="21">
    <source>
        <dbReference type="Proteomes" id="UP000529795"/>
    </source>
</evidence>
<comment type="subunit">
    <text evidence="15">Homohexamer. Forms a ring that surrounds DNA.</text>
</comment>
<feature type="transmembrane region" description="Helical" evidence="18">
    <location>
        <begin position="21"/>
        <end position="47"/>
    </location>
</feature>
<dbReference type="Proteomes" id="UP000529795">
    <property type="component" value="Unassembled WGS sequence"/>
</dbReference>
<dbReference type="GO" id="GO:0007059">
    <property type="term" value="P:chromosome segregation"/>
    <property type="evidence" value="ECO:0007669"/>
    <property type="project" value="UniProtKB-KW"/>
</dbReference>
<keyword evidence="4" id="KW-1003">Cell membrane</keyword>
<feature type="region of interest" description="Disordered" evidence="17">
    <location>
        <begin position="213"/>
        <end position="246"/>
    </location>
</feature>
<evidence type="ECO:0000256" key="4">
    <source>
        <dbReference type="ARBA" id="ARBA00022475"/>
    </source>
</evidence>
<evidence type="ECO:0000256" key="9">
    <source>
        <dbReference type="ARBA" id="ARBA00022840"/>
    </source>
</evidence>
<dbReference type="InterPro" id="IPR050206">
    <property type="entry name" value="FtsK/SpoIIIE/SftA"/>
</dbReference>
<evidence type="ECO:0000256" key="11">
    <source>
        <dbReference type="ARBA" id="ARBA00023125"/>
    </source>
</evidence>
<comment type="similarity">
    <text evidence="2">Belongs to the FtsK/SpoIIIE/SftA family.</text>
</comment>
<feature type="transmembrane region" description="Helical" evidence="18">
    <location>
        <begin position="162"/>
        <end position="183"/>
    </location>
</feature>
<dbReference type="EMBL" id="JACIEV010000001">
    <property type="protein sequence ID" value="MBB4152417.1"/>
    <property type="molecule type" value="Genomic_DNA"/>
</dbReference>
<dbReference type="InterPro" id="IPR036390">
    <property type="entry name" value="WH_DNA-bd_sf"/>
</dbReference>
<dbReference type="Pfam" id="PF17854">
    <property type="entry name" value="FtsK_alpha"/>
    <property type="match status" value="1"/>
</dbReference>
<keyword evidence="5" id="KW-0132">Cell division</keyword>
<feature type="domain" description="FtsK" evidence="19">
    <location>
        <begin position="408"/>
        <end position="627"/>
    </location>
</feature>
<evidence type="ECO:0000313" key="20">
    <source>
        <dbReference type="EMBL" id="MBB4152417.1"/>
    </source>
</evidence>
<dbReference type="Gene3D" id="3.40.50.300">
    <property type="entry name" value="P-loop containing nucleotide triphosphate hydrolases"/>
    <property type="match status" value="1"/>
</dbReference>
<dbReference type="InterPro" id="IPR041027">
    <property type="entry name" value="FtsK_alpha"/>
</dbReference>
<feature type="compositionally biased region" description="Low complexity" evidence="17">
    <location>
        <begin position="233"/>
        <end position="246"/>
    </location>
</feature>
<keyword evidence="8" id="KW-0159">Chromosome partition</keyword>
<dbReference type="PANTHER" id="PTHR22683">
    <property type="entry name" value="SPORULATION PROTEIN RELATED"/>
    <property type="match status" value="1"/>
</dbReference>
<dbReference type="InterPro" id="IPR025199">
    <property type="entry name" value="FtsK_4TM"/>
</dbReference>
<dbReference type="InterPro" id="IPR002543">
    <property type="entry name" value="FtsK_dom"/>
</dbReference>
<evidence type="ECO:0000256" key="3">
    <source>
        <dbReference type="ARBA" id="ARBA00020887"/>
    </source>
</evidence>
<comment type="function">
    <text evidence="14">Essential cell division protein that coordinates cell division and chromosome segregation. The N-terminus is involved in assembly of the cell-division machinery. The C-terminus functions as a DNA motor that moves dsDNA in an ATP-dependent manner towards the dif recombination site, which is located within the replication terminus region. Translocation stops specifically at Xer-dif sites, where FtsK interacts with the Xer recombinase, allowing activation of chromosome unlinking by recombination. FtsK orienting polar sequences (KOPS) guide the direction of DNA translocation. FtsK can remove proteins from DNA as it translocates, but translocation stops specifically at XerCD-dif site, thereby preventing removal of XerC and XerD from dif.</text>
</comment>
<keyword evidence="10 18" id="KW-1133">Transmembrane helix</keyword>
<evidence type="ECO:0000256" key="6">
    <source>
        <dbReference type="ARBA" id="ARBA00022692"/>
    </source>
</evidence>
<organism evidence="20 21">
    <name type="scientific">Sphingomonas jinjuensis</name>
    <dbReference type="NCBI Taxonomy" id="535907"/>
    <lineage>
        <taxon>Bacteria</taxon>
        <taxon>Pseudomonadati</taxon>
        <taxon>Pseudomonadota</taxon>
        <taxon>Alphaproteobacteria</taxon>
        <taxon>Sphingomonadales</taxon>
        <taxon>Sphingomonadaceae</taxon>
        <taxon>Sphingomonas</taxon>
    </lineage>
</organism>
<keyword evidence="9 16" id="KW-0067">ATP-binding</keyword>
<dbReference type="CDD" id="cd01127">
    <property type="entry name" value="TrwB_TraG_TraD_VirD4"/>
    <property type="match status" value="1"/>
</dbReference>
<evidence type="ECO:0000256" key="12">
    <source>
        <dbReference type="ARBA" id="ARBA00023136"/>
    </source>
</evidence>
<evidence type="ECO:0000259" key="19">
    <source>
        <dbReference type="PROSITE" id="PS50901"/>
    </source>
</evidence>
<evidence type="ECO:0000256" key="16">
    <source>
        <dbReference type="PROSITE-ProRule" id="PRU00289"/>
    </source>
</evidence>
<keyword evidence="6 18" id="KW-0812">Transmembrane</keyword>
<evidence type="ECO:0000256" key="1">
    <source>
        <dbReference type="ARBA" id="ARBA00004651"/>
    </source>
</evidence>
<evidence type="ECO:0000256" key="2">
    <source>
        <dbReference type="ARBA" id="ARBA00006474"/>
    </source>
</evidence>
<dbReference type="InterPro" id="IPR018541">
    <property type="entry name" value="Ftsk_gamma"/>
</dbReference>
<dbReference type="Pfam" id="PF01580">
    <property type="entry name" value="FtsK_SpoIIIE"/>
    <property type="match status" value="1"/>
</dbReference>
<reference evidence="20 21" key="1">
    <citation type="submission" date="2020-08" db="EMBL/GenBank/DDBJ databases">
        <title>Genomic Encyclopedia of Type Strains, Phase IV (KMG-IV): sequencing the most valuable type-strain genomes for metagenomic binning, comparative biology and taxonomic classification.</title>
        <authorList>
            <person name="Goeker M."/>
        </authorList>
    </citation>
    <scope>NUCLEOTIDE SEQUENCE [LARGE SCALE GENOMIC DNA]</scope>
    <source>
        <strain evidence="20 21">YC6723</strain>
    </source>
</reference>
<feature type="transmembrane region" description="Helical" evidence="18">
    <location>
        <begin position="108"/>
        <end position="126"/>
    </location>
</feature>
<evidence type="ECO:0000256" key="15">
    <source>
        <dbReference type="ARBA" id="ARBA00025923"/>
    </source>
</evidence>
<name>A0A840FA80_9SPHN</name>
<dbReference type="Gene3D" id="3.30.980.40">
    <property type="match status" value="1"/>
</dbReference>
<gene>
    <name evidence="20" type="ORF">GGQ80_000293</name>
</gene>
<dbReference type="GO" id="GO:0051301">
    <property type="term" value="P:cell division"/>
    <property type="evidence" value="ECO:0007669"/>
    <property type="project" value="UniProtKB-KW"/>
</dbReference>
<dbReference type="GO" id="GO:0005524">
    <property type="term" value="F:ATP binding"/>
    <property type="evidence" value="ECO:0007669"/>
    <property type="project" value="UniProtKB-UniRule"/>
</dbReference>
<keyword evidence="11" id="KW-0238">DNA-binding</keyword>
<proteinExistence type="inferred from homology"/>
<dbReference type="SMART" id="SM00843">
    <property type="entry name" value="Ftsk_gamma"/>
    <property type="match status" value="1"/>
</dbReference>
<feature type="transmembrane region" description="Helical" evidence="18">
    <location>
        <begin position="132"/>
        <end position="150"/>
    </location>
</feature>
<dbReference type="PANTHER" id="PTHR22683:SF41">
    <property type="entry name" value="DNA TRANSLOCASE FTSK"/>
    <property type="match status" value="1"/>
</dbReference>
<dbReference type="InterPro" id="IPR036388">
    <property type="entry name" value="WH-like_DNA-bd_sf"/>
</dbReference>
<dbReference type="InterPro" id="IPR027417">
    <property type="entry name" value="P-loop_NTPase"/>
</dbReference>
<dbReference type="Gene3D" id="1.10.10.10">
    <property type="entry name" value="Winged helix-like DNA-binding domain superfamily/Winged helix DNA-binding domain"/>
    <property type="match status" value="1"/>
</dbReference>
<feature type="binding site" evidence="16">
    <location>
        <begin position="425"/>
        <end position="432"/>
    </location>
    <ligand>
        <name>ATP</name>
        <dbReference type="ChEBI" id="CHEBI:30616"/>
    </ligand>
</feature>
<evidence type="ECO:0000256" key="13">
    <source>
        <dbReference type="ARBA" id="ARBA00023306"/>
    </source>
</evidence>
<dbReference type="Pfam" id="PF09397">
    <property type="entry name" value="FtsK_gamma"/>
    <property type="match status" value="1"/>
</dbReference>